<sequence>MSTSFLLEQDVTRALHEVAQQLRVDCVRCSAVASSGHPTSSMSAADLVAVLIARHLRYDFAEPKAPGNDHLIFSKGHASPLYYAMLRAVGAIGEDELFRYRTLRSRLEGHPTPRLPWVDVATGSLGQGLPIGVGIAIAGQNLDRLPYRVWVLCGDGELAEGSIWEAAEQAGCSHLDNLTVIVDVNGLGQRGPTRHRWDTAAYAARFRAFGWHTLEIDGHDIEEIDRAFSVAAAHPGAPSVILARTRKGRGVAAVEDREGAHGKPLPDAAAAISELGGVRDIRVAVAHPDPLPSRVVPPGQIPLARPMSAHAVPLHAVPLHAVPLHPMTLHAVPARIPAQPAQDRRARPVTRWRPPAFASGSMASTRDAFGQALALLGDVRPDVVVLDGEVSDSTRTGLFAQAHPERYFECYIAEQQMIATAVGMQVRGWVPFAATFAAFLSRAYDFIRMAAISRASIRLVGSHAGVWTGEDGPSQMGLEDIAALRAVYGSTVLCPCDANQTAWLTGVLADLPGVSYLRTFRGEAPVIYRPGERFDVGGSRVLRWSPDDQVTIVAAGITVHEALAAADLLADDGISARVIDAYSVKPVDAATLRTTARETGRIVTVEDHWPEGGLGDAVLAALAAGGAPMPAVRKLAVRTMPGSATPDEQLQLMGIDMASIATAAAELVGTEAGPSARTAVGSGASIGS</sequence>
<gene>
    <name evidence="13" type="ORF">EAS64_35585</name>
</gene>
<dbReference type="InterPro" id="IPR005475">
    <property type="entry name" value="Transketolase-like_Pyr-bd"/>
</dbReference>
<dbReference type="InterPro" id="IPR029061">
    <property type="entry name" value="THDP-binding"/>
</dbReference>
<dbReference type="NCBIfam" id="NF004559">
    <property type="entry name" value="PRK05899.2-5"/>
    <property type="match status" value="1"/>
</dbReference>
<proteinExistence type="inferred from homology"/>
<dbReference type="GO" id="GO:0005737">
    <property type="term" value="C:cytoplasm"/>
    <property type="evidence" value="ECO:0007669"/>
    <property type="project" value="UniProtKB-ARBA"/>
</dbReference>
<dbReference type="InterPro" id="IPR020826">
    <property type="entry name" value="Transketolase_BS"/>
</dbReference>
<dbReference type="InterPro" id="IPR005474">
    <property type="entry name" value="Transketolase_N"/>
</dbReference>
<dbReference type="InterPro" id="IPR033248">
    <property type="entry name" value="Transketolase_C"/>
</dbReference>
<comment type="subunit">
    <text evidence="6">Homodimer.</text>
</comment>
<dbReference type="PROSITE" id="PS00802">
    <property type="entry name" value="TRANSKETOLASE_2"/>
    <property type="match status" value="1"/>
</dbReference>
<dbReference type="GO" id="GO:0030976">
    <property type="term" value="F:thiamine pyrophosphate binding"/>
    <property type="evidence" value="ECO:0007669"/>
    <property type="project" value="TreeGrafter"/>
</dbReference>
<comment type="cofactor">
    <cofactor evidence="1">
        <name>Ca(2+)</name>
        <dbReference type="ChEBI" id="CHEBI:29108"/>
    </cofactor>
</comment>
<evidence type="ECO:0000313" key="14">
    <source>
        <dbReference type="Proteomes" id="UP000460272"/>
    </source>
</evidence>
<dbReference type="FunFam" id="3.40.50.970:FF:000129">
    <property type="entry name" value="Transketolase"/>
    <property type="match status" value="1"/>
</dbReference>
<dbReference type="Gene3D" id="3.40.50.970">
    <property type="match status" value="2"/>
</dbReference>
<dbReference type="CDD" id="cd07033">
    <property type="entry name" value="TPP_PYR_DXS_TK_like"/>
    <property type="match status" value="1"/>
</dbReference>
<dbReference type="InterPro" id="IPR009014">
    <property type="entry name" value="Transketo_C/PFOR_II"/>
</dbReference>
<evidence type="ECO:0000256" key="8">
    <source>
        <dbReference type="ARBA" id="ARBA00022723"/>
    </source>
</evidence>
<evidence type="ECO:0000256" key="9">
    <source>
        <dbReference type="ARBA" id="ARBA00022837"/>
    </source>
</evidence>
<dbReference type="SUPFAM" id="SSF52518">
    <property type="entry name" value="Thiamin diphosphate-binding fold (THDP-binding)"/>
    <property type="match status" value="2"/>
</dbReference>
<evidence type="ECO:0000256" key="3">
    <source>
        <dbReference type="ARBA" id="ARBA00001946"/>
    </source>
</evidence>
<evidence type="ECO:0000256" key="6">
    <source>
        <dbReference type="ARBA" id="ARBA00011738"/>
    </source>
</evidence>
<evidence type="ECO:0000256" key="1">
    <source>
        <dbReference type="ARBA" id="ARBA00001913"/>
    </source>
</evidence>
<accession>A0A6P2BPV4</accession>
<keyword evidence="14" id="KW-1185">Reference proteome</keyword>
<evidence type="ECO:0000256" key="7">
    <source>
        <dbReference type="ARBA" id="ARBA00022679"/>
    </source>
</evidence>
<dbReference type="EC" id="2.2.1.1" evidence="13"/>
<dbReference type="Pfam" id="PF02780">
    <property type="entry name" value="Transketolase_C"/>
    <property type="match status" value="1"/>
</dbReference>
<dbReference type="AlphaFoldDB" id="A0A6P2BPV4"/>
<comment type="similarity">
    <text evidence="5">Belongs to the transketolase family.</text>
</comment>
<dbReference type="Pfam" id="PF00456">
    <property type="entry name" value="Transketolase_N"/>
    <property type="match status" value="1"/>
</dbReference>
<reference evidence="13 14" key="1">
    <citation type="submission" date="2018-11" db="EMBL/GenBank/DDBJ databases">
        <title>Trebonia kvetii gen.nov., sp.nov., a novel acidophilic actinobacterium, and proposal of the new actinobacterial family Treboniaceae fam. nov.</title>
        <authorList>
            <person name="Rapoport D."/>
            <person name="Sagova-Mareckova M."/>
            <person name="Sedlacek I."/>
            <person name="Provaznik J."/>
            <person name="Kralova S."/>
            <person name="Pavlinic D."/>
            <person name="Benes V."/>
            <person name="Kopecky J."/>
        </authorList>
    </citation>
    <scope>NUCLEOTIDE SEQUENCE [LARGE SCALE GENOMIC DNA]</scope>
    <source>
        <strain evidence="13 14">15Tr583</strain>
    </source>
</reference>
<dbReference type="EMBL" id="RPFW01000008">
    <property type="protein sequence ID" value="TVZ00687.1"/>
    <property type="molecule type" value="Genomic_DNA"/>
</dbReference>
<dbReference type="InterPro" id="IPR051424">
    <property type="entry name" value="Transketolase-like"/>
</dbReference>
<evidence type="ECO:0000256" key="4">
    <source>
        <dbReference type="ARBA" id="ARBA00001964"/>
    </source>
</evidence>
<keyword evidence="9" id="KW-0106">Calcium</keyword>
<evidence type="ECO:0000256" key="5">
    <source>
        <dbReference type="ARBA" id="ARBA00007131"/>
    </source>
</evidence>
<dbReference type="PANTHER" id="PTHR43195:SF1">
    <property type="entry name" value="FI06132P-RELATED"/>
    <property type="match status" value="1"/>
</dbReference>
<dbReference type="Gene3D" id="3.40.50.920">
    <property type="match status" value="1"/>
</dbReference>
<dbReference type="SUPFAM" id="SSF52922">
    <property type="entry name" value="TK C-terminal domain-like"/>
    <property type="match status" value="1"/>
</dbReference>
<keyword evidence="11" id="KW-0786">Thiamine pyrophosphate</keyword>
<evidence type="ECO:0000256" key="2">
    <source>
        <dbReference type="ARBA" id="ARBA00001936"/>
    </source>
</evidence>
<feature type="domain" description="Transketolase-like pyrimidine-binding" evidence="12">
    <location>
        <begin position="363"/>
        <end position="526"/>
    </location>
</feature>
<keyword evidence="7 13" id="KW-0808">Transferase</keyword>
<comment type="cofactor">
    <cofactor evidence="2">
        <name>Mn(2+)</name>
        <dbReference type="ChEBI" id="CHEBI:29035"/>
    </cofactor>
</comment>
<evidence type="ECO:0000256" key="11">
    <source>
        <dbReference type="ARBA" id="ARBA00023052"/>
    </source>
</evidence>
<organism evidence="13 14">
    <name type="scientific">Trebonia kvetii</name>
    <dbReference type="NCBI Taxonomy" id="2480626"/>
    <lineage>
        <taxon>Bacteria</taxon>
        <taxon>Bacillati</taxon>
        <taxon>Actinomycetota</taxon>
        <taxon>Actinomycetes</taxon>
        <taxon>Streptosporangiales</taxon>
        <taxon>Treboniaceae</taxon>
        <taxon>Trebonia</taxon>
    </lineage>
</organism>
<keyword evidence="10" id="KW-0460">Magnesium</keyword>
<evidence type="ECO:0000259" key="12">
    <source>
        <dbReference type="SMART" id="SM00861"/>
    </source>
</evidence>
<evidence type="ECO:0000256" key="10">
    <source>
        <dbReference type="ARBA" id="ARBA00022842"/>
    </source>
</evidence>
<dbReference type="OrthoDB" id="8732661at2"/>
<dbReference type="SMART" id="SM00861">
    <property type="entry name" value="Transket_pyr"/>
    <property type="match status" value="1"/>
</dbReference>
<evidence type="ECO:0000313" key="13">
    <source>
        <dbReference type="EMBL" id="TVZ00687.1"/>
    </source>
</evidence>
<dbReference type="CDD" id="cd02012">
    <property type="entry name" value="TPP_TK"/>
    <property type="match status" value="1"/>
</dbReference>
<comment type="caution">
    <text evidence="13">The sequence shown here is derived from an EMBL/GenBank/DDBJ whole genome shotgun (WGS) entry which is preliminary data.</text>
</comment>
<dbReference type="RefSeq" id="WP_145860339.1">
    <property type="nucleotide sequence ID" value="NZ_RPFW01000008.1"/>
</dbReference>
<dbReference type="GO" id="GO:0000287">
    <property type="term" value="F:magnesium ion binding"/>
    <property type="evidence" value="ECO:0007669"/>
    <property type="project" value="UniProtKB-ARBA"/>
</dbReference>
<dbReference type="PANTHER" id="PTHR43195">
    <property type="entry name" value="TRANSKETOLASE"/>
    <property type="match status" value="1"/>
</dbReference>
<comment type="cofactor">
    <cofactor evidence="4">
        <name>thiamine diphosphate</name>
        <dbReference type="ChEBI" id="CHEBI:58937"/>
    </cofactor>
</comment>
<protein>
    <submittedName>
        <fullName evidence="13">Transketolase</fullName>
        <ecNumber evidence="13">2.2.1.1</ecNumber>
    </submittedName>
</protein>
<dbReference type="Pfam" id="PF02779">
    <property type="entry name" value="Transket_pyr"/>
    <property type="match status" value="1"/>
</dbReference>
<dbReference type="GO" id="GO:0004802">
    <property type="term" value="F:transketolase activity"/>
    <property type="evidence" value="ECO:0007669"/>
    <property type="project" value="UniProtKB-EC"/>
</dbReference>
<dbReference type="Proteomes" id="UP000460272">
    <property type="component" value="Unassembled WGS sequence"/>
</dbReference>
<keyword evidence="8" id="KW-0479">Metal-binding</keyword>
<name>A0A6P2BPV4_9ACTN</name>
<comment type="cofactor">
    <cofactor evidence="3">
        <name>Mg(2+)</name>
        <dbReference type="ChEBI" id="CHEBI:18420"/>
    </cofactor>
</comment>